<name>A0A975IUT5_9CAUL</name>
<dbReference type="Proteomes" id="UP000676409">
    <property type="component" value="Chromosome"/>
</dbReference>
<dbReference type="RefSeq" id="WP_211938179.1">
    <property type="nucleotide sequence ID" value="NZ_CP073078.1"/>
</dbReference>
<dbReference type="EMBL" id="CP073078">
    <property type="protein sequence ID" value="QUD88128.1"/>
    <property type="molecule type" value="Genomic_DNA"/>
</dbReference>
<evidence type="ECO:0000256" key="1">
    <source>
        <dbReference type="SAM" id="MobiDB-lite"/>
    </source>
</evidence>
<dbReference type="NCBIfam" id="NF006040">
    <property type="entry name" value="PRK08183.1"/>
    <property type="match status" value="1"/>
</dbReference>
<dbReference type="PANTHER" id="PTHR12910:SF2">
    <property type="entry name" value="NADH DEHYDROGENASE [UBIQUINONE] 1 ALPHA SUBCOMPLEX SUBUNIT 12"/>
    <property type="match status" value="1"/>
</dbReference>
<dbReference type="AlphaFoldDB" id="A0A975IUT5"/>
<sequence length="131" mass="15165">MLKEIFTWWQGATFGLRLTIAKNGQFVGEDEYGNRYYEARNAADSYDGRKRRWVMYKGYAEASKVPAEWHGWLRYTFDEPPTVAPLLRRSWEKDHLPNLTGTAHAWRPPGSLAVTGERPAATGDYQAWRPE</sequence>
<dbReference type="InterPro" id="IPR007763">
    <property type="entry name" value="NDUFA12"/>
</dbReference>
<dbReference type="PANTHER" id="PTHR12910">
    <property type="entry name" value="NADH-UBIQUINONE OXIDOREDUCTASE SUBUNIT B17.2"/>
    <property type="match status" value="1"/>
</dbReference>
<organism evidence="2 3">
    <name type="scientific">Phenylobacterium montanum</name>
    <dbReference type="NCBI Taxonomy" id="2823693"/>
    <lineage>
        <taxon>Bacteria</taxon>
        <taxon>Pseudomonadati</taxon>
        <taxon>Pseudomonadota</taxon>
        <taxon>Alphaproteobacteria</taxon>
        <taxon>Caulobacterales</taxon>
        <taxon>Caulobacteraceae</taxon>
        <taxon>Phenylobacterium</taxon>
    </lineage>
</organism>
<evidence type="ECO:0000313" key="2">
    <source>
        <dbReference type="EMBL" id="QUD88128.1"/>
    </source>
</evidence>
<gene>
    <name evidence="2" type="ORF">KCG34_24380</name>
</gene>
<protein>
    <submittedName>
        <fullName evidence="2">NADH:ubiquinone oxidoreductase subunit NDUFA12</fullName>
    </submittedName>
</protein>
<reference evidence="2" key="1">
    <citation type="submission" date="2021-04" db="EMBL/GenBank/DDBJ databases">
        <title>The complete genome sequence of Caulobacter sp. S6.</title>
        <authorList>
            <person name="Tang Y."/>
            <person name="Ouyang W."/>
            <person name="Liu Q."/>
            <person name="Huang B."/>
            <person name="Guo Z."/>
            <person name="Lei P."/>
        </authorList>
    </citation>
    <scope>NUCLEOTIDE SEQUENCE</scope>
    <source>
        <strain evidence="2">S6</strain>
    </source>
</reference>
<dbReference type="KEGG" id="caul:KCG34_24380"/>
<dbReference type="GO" id="GO:0045271">
    <property type="term" value="C:respiratory chain complex I"/>
    <property type="evidence" value="ECO:0007669"/>
    <property type="project" value="InterPro"/>
</dbReference>
<feature type="region of interest" description="Disordered" evidence="1">
    <location>
        <begin position="102"/>
        <end position="131"/>
    </location>
</feature>
<keyword evidence="3" id="KW-1185">Reference proteome</keyword>
<proteinExistence type="predicted"/>
<evidence type="ECO:0000313" key="3">
    <source>
        <dbReference type="Proteomes" id="UP000676409"/>
    </source>
</evidence>
<dbReference type="GO" id="GO:0006979">
    <property type="term" value="P:response to oxidative stress"/>
    <property type="evidence" value="ECO:0007669"/>
    <property type="project" value="TreeGrafter"/>
</dbReference>
<accession>A0A975IUT5</accession>
<dbReference type="Pfam" id="PF05071">
    <property type="entry name" value="NDUFA12"/>
    <property type="match status" value="1"/>
</dbReference>